<dbReference type="InterPro" id="IPR022742">
    <property type="entry name" value="Hydrolase_4"/>
</dbReference>
<dbReference type="SUPFAM" id="SSF53474">
    <property type="entry name" value="alpha/beta-Hydrolases"/>
    <property type="match status" value="1"/>
</dbReference>
<dbReference type="STRING" id="644352.J3P361"/>
<dbReference type="GeneID" id="20348409"/>
<dbReference type="RefSeq" id="XP_009224047.1">
    <property type="nucleotide sequence ID" value="XM_009225783.1"/>
</dbReference>
<reference evidence="4" key="4">
    <citation type="journal article" date="2015" name="G3 (Bethesda)">
        <title>Genome sequences of three phytopathogenic species of the Magnaporthaceae family of fungi.</title>
        <authorList>
            <person name="Okagaki L.H."/>
            <person name="Nunes C.C."/>
            <person name="Sailsbery J."/>
            <person name="Clay B."/>
            <person name="Brown D."/>
            <person name="John T."/>
            <person name="Oh Y."/>
            <person name="Young N."/>
            <person name="Fitzgerald M."/>
            <person name="Haas B.J."/>
            <person name="Zeng Q."/>
            <person name="Young S."/>
            <person name="Adiconis X."/>
            <person name="Fan L."/>
            <person name="Levin J.Z."/>
            <person name="Mitchell T.K."/>
            <person name="Okubara P.A."/>
            <person name="Farman M.L."/>
            <person name="Kohn L.M."/>
            <person name="Birren B."/>
            <person name="Ma L.-J."/>
            <person name="Dean R.A."/>
        </authorList>
    </citation>
    <scope>NUCLEOTIDE SEQUENCE</scope>
    <source>
        <strain evidence="4">R3-111a-1</strain>
    </source>
</reference>
<dbReference type="Pfam" id="PF12146">
    <property type="entry name" value="Hydrolase_4"/>
    <property type="match status" value="1"/>
</dbReference>
<dbReference type="OrthoDB" id="10249433at2759"/>
<reference evidence="3" key="3">
    <citation type="submission" date="2010-09" db="EMBL/GenBank/DDBJ databases">
        <title>Annotation of Gaeumannomyces graminis var. tritici R3-111a-1.</title>
        <authorList>
            <consortium name="The Broad Institute Genome Sequencing Platform"/>
            <person name="Ma L.-J."/>
            <person name="Dead R."/>
            <person name="Young S.K."/>
            <person name="Zeng Q."/>
            <person name="Gargeya S."/>
            <person name="Fitzgerald M."/>
            <person name="Haas B."/>
            <person name="Abouelleil A."/>
            <person name="Alvarado L."/>
            <person name="Arachchi H.M."/>
            <person name="Berlin A."/>
            <person name="Brown A."/>
            <person name="Chapman S.B."/>
            <person name="Chen Z."/>
            <person name="Dunbar C."/>
            <person name="Freedman E."/>
            <person name="Gearin G."/>
            <person name="Gellesch M."/>
            <person name="Goldberg J."/>
            <person name="Griggs A."/>
            <person name="Gujja S."/>
            <person name="Heiman D."/>
            <person name="Howarth C."/>
            <person name="Larson L."/>
            <person name="Lui A."/>
            <person name="MacDonald P.J.P."/>
            <person name="Mehta T."/>
            <person name="Montmayeur A."/>
            <person name="Murphy C."/>
            <person name="Neiman D."/>
            <person name="Pearson M."/>
            <person name="Priest M."/>
            <person name="Roberts A."/>
            <person name="Saif S."/>
            <person name="Shea T."/>
            <person name="Shenoy N."/>
            <person name="Sisk P."/>
            <person name="Stolte C."/>
            <person name="Sykes S."/>
            <person name="Yandava C."/>
            <person name="Wortman J."/>
            <person name="Nusbaum C."/>
            <person name="Birren B."/>
        </authorList>
    </citation>
    <scope>NUCLEOTIDE SEQUENCE</scope>
    <source>
        <strain evidence="3">R3-111a-1</strain>
    </source>
</reference>
<dbReference type="InterPro" id="IPR051044">
    <property type="entry name" value="MAG_DAG_Lipase"/>
</dbReference>
<reference evidence="3" key="2">
    <citation type="submission" date="2010-07" db="EMBL/GenBank/DDBJ databases">
        <authorList>
            <consortium name="The Broad Institute Genome Sequencing Platform"/>
            <consortium name="Broad Institute Genome Sequencing Center for Infectious Disease"/>
            <person name="Ma L.-J."/>
            <person name="Dead R."/>
            <person name="Young S."/>
            <person name="Zeng Q."/>
            <person name="Koehrsen M."/>
            <person name="Alvarado L."/>
            <person name="Berlin A."/>
            <person name="Chapman S.B."/>
            <person name="Chen Z."/>
            <person name="Freedman E."/>
            <person name="Gellesch M."/>
            <person name="Goldberg J."/>
            <person name="Griggs A."/>
            <person name="Gujja S."/>
            <person name="Heilman E.R."/>
            <person name="Heiman D."/>
            <person name="Hepburn T."/>
            <person name="Howarth C."/>
            <person name="Jen D."/>
            <person name="Larson L."/>
            <person name="Mehta T."/>
            <person name="Neiman D."/>
            <person name="Pearson M."/>
            <person name="Roberts A."/>
            <person name="Saif S."/>
            <person name="Shea T."/>
            <person name="Shenoy N."/>
            <person name="Sisk P."/>
            <person name="Stolte C."/>
            <person name="Sykes S."/>
            <person name="Walk T."/>
            <person name="White J."/>
            <person name="Yandava C."/>
            <person name="Haas B."/>
            <person name="Nusbaum C."/>
            <person name="Birren B."/>
        </authorList>
    </citation>
    <scope>NUCLEOTIDE SEQUENCE</scope>
    <source>
        <strain evidence="3">R3-111a-1</strain>
    </source>
</reference>
<reference evidence="5" key="1">
    <citation type="submission" date="2010-07" db="EMBL/GenBank/DDBJ databases">
        <title>The genome sequence of Gaeumannomyces graminis var. tritici strain R3-111a-1.</title>
        <authorList>
            <consortium name="The Broad Institute Genome Sequencing Platform"/>
            <person name="Ma L.-J."/>
            <person name="Dead R."/>
            <person name="Young S."/>
            <person name="Zeng Q."/>
            <person name="Koehrsen M."/>
            <person name="Alvarado L."/>
            <person name="Berlin A."/>
            <person name="Chapman S.B."/>
            <person name="Chen Z."/>
            <person name="Freedman E."/>
            <person name="Gellesch M."/>
            <person name="Goldberg J."/>
            <person name="Griggs A."/>
            <person name="Gujja S."/>
            <person name="Heilman E.R."/>
            <person name="Heiman D."/>
            <person name="Hepburn T."/>
            <person name="Howarth C."/>
            <person name="Jen D."/>
            <person name="Larson L."/>
            <person name="Mehta T."/>
            <person name="Neiman D."/>
            <person name="Pearson M."/>
            <person name="Roberts A."/>
            <person name="Saif S."/>
            <person name="Shea T."/>
            <person name="Shenoy N."/>
            <person name="Sisk P."/>
            <person name="Stolte C."/>
            <person name="Sykes S."/>
            <person name="Walk T."/>
            <person name="White J."/>
            <person name="Yandava C."/>
            <person name="Haas B."/>
            <person name="Nusbaum C."/>
            <person name="Birren B."/>
        </authorList>
    </citation>
    <scope>NUCLEOTIDE SEQUENCE [LARGE SCALE GENOMIC DNA]</scope>
    <source>
        <strain evidence="5">R3-111a-1</strain>
    </source>
</reference>
<evidence type="ECO:0000313" key="4">
    <source>
        <dbReference type="EnsemblFungi" id="EJT74103"/>
    </source>
</evidence>
<keyword evidence="5" id="KW-1185">Reference proteome</keyword>
<dbReference type="FunCoup" id="J3P361">
    <property type="interactions" value="380"/>
</dbReference>
<protein>
    <recommendedName>
        <fullName evidence="2">Serine aminopeptidase S33 domain-containing protein</fullName>
    </recommendedName>
</protein>
<dbReference type="EnsemblFungi" id="EJT74103">
    <property type="protein sequence ID" value="EJT74103"/>
    <property type="gene ID" value="GGTG_07951"/>
</dbReference>
<gene>
    <name evidence="4" type="primary">20348409</name>
    <name evidence="3" type="ORF">GGTG_07951</name>
</gene>
<evidence type="ECO:0000256" key="1">
    <source>
        <dbReference type="SAM" id="MobiDB-lite"/>
    </source>
</evidence>
<dbReference type="HOGENOM" id="CLU_026209_5_1_1"/>
<dbReference type="Gene3D" id="3.40.50.1820">
    <property type="entry name" value="alpha/beta hydrolase"/>
    <property type="match status" value="1"/>
</dbReference>
<dbReference type="PANTHER" id="PTHR11614">
    <property type="entry name" value="PHOSPHOLIPASE-RELATED"/>
    <property type="match status" value="1"/>
</dbReference>
<evidence type="ECO:0000313" key="3">
    <source>
        <dbReference type="EMBL" id="EJT74103.1"/>
    </source>
</evidence>
<reference evidence="4" key="5">
    <citation type="submission" date="2018-04" db="UniProtKB">
        <authorList>
            <consortium name="EnsemblFungi"/>
        </authorList>
    </citation>
    <scope>IDENTIFICATION</scope>
    <source>
        <strain evidence="4">R3-111a-1</strain>
    </source>
</reference>
<feature type="region of interest" description="Disordered" evidence="1">
    <location>
        <begin position="316"/>
        <end position="353"/>
    </location>
</feature>
<feature type="compositionally biased region" description="Low complexity" evidence="1">
    <location>
        <begin position="316"/>
        <end position="338"/>
    </location>
</feature>
<name>J3P361_GAET3</name>
<proteinExistence type="predicted"/>
<feature type="compositionally biased region" description="Basic and acidic residues" evidence="1">
    <location>
        <begin position="339"/>
        <end position="353"/>
    </location>
</feature>
<dbReference type="eggNOG" id="KOG1455">
    <property type="taxonomic scope" value="Eukaryota"/>
</dbReference>
<feature type="domain" description="Serine aminopeptidase S33" evidence="2">
    <location>
        <begin position="28"/>
        <end position="283"/>
    </location>
</feature>
<dbReference type="VEuPathDB" id="FungiDB:GGTG_07951"/>
<organism evidence="3">
    <name type="scientific">Gaeumannomyces tritici (strain R3-111a-1)</name>
    <name type="common">Wheat and barley take-all root rot fungus</name>
    <name type="synonym">Gaeumannomyces graminis var. tritici</name>
    <dbReference type="NCBI Taxonomy" id="644352"/>
    <lineage>
        <taxon>Eukaryota</taxon>
        <taxon>Fungi</taxon>
        <taxon>Dikarya</taxon>
        <taxon>Ascomycota</taxon>
        <taxon>Pezizomycotina</taxon>
        <taxon>Sordariomycetes</taxon>
        <taxon>Sordariomycetidae</taxon>
        <taxon>Magnaporthales</taxon>
        <taxon>Magnaporthaceae</taxon>
        <taxon>Gaeumannomyces</taxon>
    </lineage>
</organism>
<dbReference type="InterPro" id="IPR029058">
    <property type="entry name" value="AB_hydrolase_fold"/>
</dbReference>
<dbReference type="Proteomes" id="UP000006039">
    <property type="component" value="Unassembled WGS sequence"/>
</dbReference>
<evidence type="ECO:0000313" key="5">
    <source>
        <dbReference type="Proteomes" id="UP000006039"/>
    </source>
</evidence>
<sequence length="353" mass="37178">MVKITEGTFKIGDLDLYTRTWLPDDGAIKAKLILVHGFSDHCGLYDAFGSALAAAAIGVFGFDQRGWGRSVRKPSDKGLTGGTAQVVSDIAAFVDSHLPSSSSSSSSSEPPVFVLGHSMGGGEVLALAGDPGHRATASRVRGWVLEAPFLGWAPGAEPSALKIRAGRLAARVLPRRQMVHRFAPEDLTRDPATVEVLRADELCHDTGTLEGLAALLDRTDALVRNAVRIDPSVVRGLWLGHGTADKATGYAFSSAWFGAQTALADKTFRTYDGWYHQLHAEPERDVYFGHVIEWVLARVDEVPAVAAAAAAATVGTQAQAAAEGEAQGEGAAEAPGTEAEAKAAADDKPESKL</sequence>
<evidence type="ECO:0000259" key="2">
    <source>
        <dbReference type="Pfam" id="PF12146"/>
    </source>
</evidence>
<dbReference type="AlphaFoldDB" id="J3P361"/>
<accession>J3P361</accession>
<dbReference type="EMBL" id="GL385398">
    <property type="protein sequence ID" value="EJT74103.1"/>
    <property type="molecule type" value="Genomic_DNA"/>
</dbReference>